<proteinExistence type="predicted"/>
<dbReference type="AlphaFoldDB" id="A0A075WN07"/>
<name>A0A075WN07_ARCFL</name>
<dbReference type="KEGG" id="afg:AFULGI_00021990"/>
<gene>
    <name evidence="1" type="ORF">AFULGI_00021990</name>
</gene>
<reference evidence="1 2" key="1">
    <citation type="submission" date="2013-07" db="EMBL/GenBank/DDBJ databases">
        <title>Genome of Archaeoglobus fulgidus.</title>
        <authorList>
            <person name="Fiebig A."/>
            <person name="Birkeland N.-K."/>
        </authorList>
    </citation>
    <scope>NUCLEOTIDE SEQUENCE [LARGE SCALE GENOMIC DNA]</scope>
    <source>
        <strain evidence="1 2">DSM 8774</strain>
    </source>
</reference>
<dbReference type="EMBL" id="CP006577">
    <property type="protein sequence ID" value="AIG98933.1"/>
    <property type="molecule type" value="Genomic_DNA"/>
</dbReference>
<dbReference type="Proteomes" id="UP000028501">
    <property type="component" value="Chromosome"/>
</dbReference>
<dbReference type="HOGENOM" id="CLU_3322749_0_0_2"/>
<sequence length="38" mass="4612">MTEAERFQMIKESVSKNAEKLTRMDIFEMVRKKKIIHD</sequence>
<organism evidence="1 2">
    <name type="scientific">Archaeoglobus fulgidus DSM 8774</name>
    <dbReference type="NCBI Taxonomy" id="1344584"/>
    <lineage>
        <taxon>Archaea</taxon>
        <taxon>Methanobacteriati</taxon>
        <taxon>Methanobacteriota</taxon>
        <taxon>Archaeoglobi</taxon>
        <taxon>Archaeoglobales</taxon>
        <taxon>Archaeoglobaceae</taxon>
        <taxon>Archaeoglobus</taxon>
    </lineage>
</organism>
<dbReference type="SMR" id="A0A075WN07"/>
<protein>
    <submittedName>
        <fullName evidence="1">Uncharacterized protein</fullName>
    </submittedName>
</protein>
<evidence type="ECO:0000313" key="2">
    <source>
        <dbReference type="Proteomes" id="UP000028501"/>
    </source>
</evidence>
<evidence type="ECO:0000313" key="1">
    <source>
        <dbReference type="EMBL" id="AIG98933.1"/>
    </source>
</evidence>
<accession>A0A075WN07</accession>